<evidence type="ECO:0000256" key="5">
    <source>
        <dbReference type="ARBA" id="ARBA00023136"/>
    </source>
</evidence>
<proteinExistence type="predicted"/>
<feature type="transmembrane region" description="Helical" evidence="6">
    <location>
        <begin position="30"/>
        <end position="49"/>
    </location>
</feature>
<evidence type="ECO:0000313" key="8">
    <source>
        <dbReference type="Proteomes" id="UP000742786"/>
    </source>
</evidence>
<keyword evidence="2" id="KW-1003">Cell membrane</keyword>
<evidence type="ECO:0000256" key="4">
    <source>
        <dbReference type="ARBA" id="ARBA00022989"/>
    </source>
</evidence>
<reference evidence="7" key="1">
    <citation type="submission" date="2021-04" db="EMBL/GenBank/DDBJ databases">
        <authorList>
            <person name="Hornung B."/>
        </authorList>
    </citation>
    <scope>NUCLEOTIDE SEQUENCE</scope>
    <source>
        <strain evidence="7">G5G6</strain>
    </source>
</reference>
<dbReference type="GO" id="GO:0005886">
    <property type="term" value="C:plasma membrane"/>
    <property type="evidence" value="ECO:0007669"/>
    <property type="project" value="UniProtKB-SubCell"/>
</dbReference>
<sequence>MLKVISLQVAALILAALIAGFWVGERGVVSALIGGSAYLIPNLLFVLRLEFAAAAGRANVVTFAVGELFKVTATIVTLVVVQRWVDLHWLAMLGGLFAVLQTNLFAFLLKT</sequence>
<dbReference type="Proteomes" id="UP000742786">
    <property type="component" value="Unassembled WGS sequence"/>
</dbReference>
<feature type="transmembrane region" description="Helical" evidence="6">
    <location>
        <begin position="61"/>
        <end position="81"/>
    </location>
</feature>
<accession>A0A916NIG0</accession>
<protein>
    <submittedName>
        <fullName evidence="7">ATP synthase protein I</fullName>
    </submittedName>
</protein>
<keyword evidence="4 6" id="KW-1133">Transmembrane helix</keyword>
<dbReference type="RefSeq" id="WP_220636322.1">
    <property type="nucleotide sequence ID" value="NZ_CAJQUM010000001.1"/>
</dbReference>
<dbReference type="AlphaFoldDB" id="A0A916NIG0"/>
<name>A0A916NIG0_9PROT</name>
<evidence type="ECO:0000313" key="7">
    <source>
        <dbReference type="EMBL" id="CAG4884471.1"/>
    </source>
</evidence>
<keyword evidence="8" id="KW-1185">Reference proteome</keyword>
<organism evidence="7 8">
    <name type="scientific">Georgfuchsia toluolica</name>
    <dbReference type="NCBI Taxonomy" id="424218"/>
    <lineage>
        <taxon>Bacteria</taxon>
        <taxon>Pseudomonadati</taxon>
        <taxon>Pseudomonadota</taxon>
        <taxon>Betaproteobacteria</taxon>
        <taxon>Nitrosomonadales</taxon>
        <taxon>Sterolibacteriaceae</taxon>
        <taxon>Georgfuchsia</taxon>
    </lineage>
</organism>
<dbReference type="InterPro" id="IPR005598">
    <property type="entry name" value="ATP_synth_I"/>
</dbReference>
<feature type="transmembrane region" description="Helical" evidence="6">
    <location>
        <begin position="87"/>
        <end position="109"/>
    </location>
</feature>
<evidence type="ECO:0000256" key="3">
    <source>
        <dbReference type="ARBA" id="ARBA00022692"/>
    </source>
</evidence>
<comment type="subcellular location">
    <subcellularLocation>
        <location evidence="1">Cell membrane</location>
        <topology evidence="1">Multi-pass membrane protein</topology>
    </subcellularLocation>
</comment>
<evidence type="ECO:0000256" key="2">
    <source>
        <dbReference type="ARBA" id="ARBA00022475"/>
    </source>
</evidence>
<keyword evidence="5 6" id="KW-0472">Membrane</keyword>
<dbReference type="EMBL" id="CAJQUM010000001">
    <property type="protein sequence ID" value="CAG4884471.1"/>
    <property type="molecule type" value="Genomic_DNA"/>
</dbReference>
<evidence type="ECO:0000256" key="6">
    <source>
        <dbReference type="SAM" id="Phobius"/>
    </source>
</evidence>
<keyword evidence="3 6" id="KW-0812">Transmembrane</keyword>
<comment type="caution">
    <text evidence="7">The sequence shown here is derived from an EMBL/GenBank/DDBJ whole genome shotgun (WGS) entry which is preliminary data.</text>
</comment>
<gene>
    <name evidence="7" type="ORF">GTOL_12354</name>
</gene>
<dbReference type="Pfam" id="PF03899">
    <property type="entry name" value="ATP-synt_I"/>
    <property type="match status" value="1"/>
</dbReference>
<evidence type="ECO:0000256" key="1">
    <source>
        <dbReference type="ARBA" id="ARBA00004651"/>
    </source>
</evidence>